<dbReference type="InterPro" id="IPR001012">
    <property type="entry name" value="UBX_dom"/>
</dbReference>
<dbReference type="Pfam" id="PF00789">
    <property type="entry name" value="UBX"/>
    <property type="match status" value="1"/>
</dbReference>
<dbReference type="PROSITE" id="PS50033">
    <property type="entry name" value="UBX"/>
    <property type="match status" value="1"/>
</dbReference>
<protein>
    <submittedName>
        <fullName evidence="3">Putative ubx domain-containing protein</fullName>
    </submittedName>
</protein>
<feature type="compositionally biased region" description="Pro residues" evidence="1">
    <location>
        <begin position="264"/>
        <end position="273"/>
    </location>
</feature>
<evidence type="ECO:0000313" key="3">
    <source>
        <dbReference type="EMBL" id="KKY29036.1"/>
    </source>
</evidence>
<sequence length="528" mass="56752">MASHVVVIDSTARRATVKTTPAKPLSDILEEACKKLNLNPNQYGLKNNNKPVDLSRTIRLSGLSSGAKLELVQLSKSPSVVSVALQLPESAAQGLPNGRLTDKFPSTTTLWHVLRKFEAGVAGGGGASGKNLTARSVPVIQQGGSGEGALYYEQPCINIMGRELSTFTDLQKTLGQLGFNSGSTLLRLNFKTTETPMHEAMEQITEYFKSLEDDFRPPPSQPATTSEPPPSNEAATTSTPREPTEAGNDTPMTDAPSTDSTIPDQPPSTPPSPSLTSRPVQIFAAPTSSTPSAASFTTHNASDYVPTVEHAQAHQRLLQQSSRNVRLPTDSELEAQAQAAREKLASVASIEIKIRFPDQTSIVATFAQSDTAKELYNFVRECLDPSVQSEPFVLKYPNTSTGPLAASRPGGQSTVPVTPLSDSTTSPSSHPKLIQDLALKGRTLMTFFWDPEKTSPEARMKRTVLKPELRSEAKEIEVKDIGATSKDKDEDKGVRVDLSGKGADDGKEGKDGRGAKKVPKWLKLPGKK</sequence>
<dbReference type="GO" id="GO:0006886">
    <property type="term" value="P:intracellular protein transport"/>
    <property type="evidence" value="ECO:0007669"/>
    <property type="project" value="TreeGrafter"/>
</dbReference>
<feature type="domain" description="UBX" evidence="2">
    <location>
        <begin position="345"/>
        <end position="394"/>
    </location>
</feature>
<proteinExistence type="predicted"/>
<dbReference type="SUPFAM" id="SSF54236">
    <property type="entry name" value="Ubiquitin-like"/>
    <property type="match status" value="2"/>
</dbReference>
<keyword evidence="4" id="KW-1185">Reference proteome</keyword>
<feature type="compositionally biased region" description="Low complexity" evidence="1">
    <location>
        <begin position="413"/>
        <end position="431"/>
    </location>
</feature>
<comment type="caution">
    <text evidence="3">The sequence shown here is derived from an EMBL/GenBank/DDBJ whole genome shotgun (WGS) entry which is preliminary data.</text>
</comment>
<dbReference type="PANTHER" id="PTHR46467:SF1">
    <property type="entry name" value="TETHER CONTAINING UBX DOMAIN FOR GLUT4"/>
    <property type="match status" value="1"/>
</dbReference>
<evidence type="ECO:0000313" key="4">
    <source>
        <dbReference type="Proteomes" id="UP000053317"/>
    </source>
</evidence>
<organism evidence="3 4">
    <name type="scientific">Phaeomoniella chlamydospora</name>
    <name type="common">Phaeoacremonium chlamydosporum</name>
    <dbReference type="NCBI Taxonomy" id="158046"/>
    <lineage>
        <taxon>Eukaryota</taxon>
        <taxon>Fungi</taxon>
        <taxon>Dikarya</taxon>
        <taxon>Ascomycota</taxon>
        <taxon>Pezizomycotina</taxon>
        <taxon>Eurotiomycetes</taxon>
        <taxon>Chaetothyriomycetidae</taxon>
        <taxon>Phaeomoniellales</taxon>
        <taxon>Phaeomoniellaceae</taxon>
        <taxon>Phaeomoniella</taxon>
    </lineage>
</organism>
<evidence type="ECO:0000256" key="1">
    <source>
        <dbReference type="SAM" id="MobiDB-lite"/>
    </source>
</evidence>
<dbReference type="GO" id="GO:0012506">
    <property type="term" value="C:vesicle membrane"/>
    <property type="evidence" value="ECO:0007669"/>
    <property type="project" value="TreeGrafter"/>
</dbReference>
<evidence type="ECO:0000259" key="2">
    <source>
        <dbReference type="PROSITE" id="PS50033"/>
    </source>
</evidence>
<dbReference type="InterPro" id="IPR021569">
    <property type="entry name" value="TUG-UBL1"/>
</dbReference>
<feature type="compositionally biased region" description="Pro residues" evidence="1">
    <location>
        <begin position="217"/>
        <end position="231"/>
    </location>
</feature>
<dbReference type="OrthoDB" id="440781at2759"/>
<accession>A0A0G2F448</accession>
<feature type="region of interest" description="Disordered" evidence="1">
    <location>
        <begin position="400"/>
        <end position="431"/>
    </location>
</feature>
<dbReference type="CDD" id="cd01767">
    <property type="entry name" value="UBX"/>
    <property type="match status" value="1"/>
</dbReference>
<dbReference type="InterPro" id="IPR029071">
    <property type="entry name" value="Ubiquitin-like_domsf"/>
</dbReference>
<dbReference type="AlphaFoldDB" id="A0A0G2F448"/>
<feature type="compositionally biased region" description="Basic residues" evidence="1">
    <location>
        <begin position="515"/>
        <end position="528"/>
    </location>
</feature>
<gene>
    <name evidence="3" type="ORF">UCRPC4_g00225</name>
</gene>
<dbReference type="PANTHER" id="PTHR46467">
    <property type="entry name" value="TETHER CONTAINING UBX DOMAIN FOR GLUT4"/>
    <property type="match status" value="1"/>
</dbReference>
<feature type="region of interest" description="Disordered" evidence="1">
    <location>
        <begin position="212"/>
        <end position="278"/>
    </location>
</feature>
<reference evidence="3 4" key="1">
    <citation type="submission" date="2015-05" db="EMBL/GenBank/DDBJ databases">
        <title>Distinctive expansion of gene families associated with plant cell wall degradation and secondary metabolism in the genomes of grapevine trunk pathogens.</title>
        <authorList>
            <person name="Lawrence D.P."/>
            <person name="Travadon R."/>
            <person name="Rolshausen P.E."/>
            <person name="Baumgartner K."/>
        </authorList>
    </citation>
    <scope>NUCLEOTIDE SEQUENCE [LARGE SCALE GENOMIC DNA]</scope>
    <source>
        <strain evidence="3">UCRPC4</strain>
    </source>
</reference>
<name>A0A0G2F448_PHACM</name>
<feature type="compositionally biased region" description="Basic and acidic residues" evidence="1">
    <location>
        <begin position="466"/>
        <end position="495"/>
    </location>
</feature>
<dbReference type="Gene3D" id="3.10.20.90">
    <property type="entry name" value="Phosphatidylinositol 3-kinase Catalytic Subunit, Chain A, domain 1"/>
    <property type="match status" value="2"/>
</dbReference>
<dbReference type="GO" id="GO:0005634">
    <property type="term" value="C:nucleus"/>
    <property type="evidence" value="ECO:0007669"/>
    <property type="project" value="TreeGrafter"/>
</dbReference>
<dbReference type="EMBL" id="LCWF01000006">
    <property type="protein sequence ID" value="KKY29036.1"/>
    <property type="molecule type" value="Genomic_DNA"/>
</dbReference>
<dbReference type="CDD" id="cd16105">
    <property type="entry name" value="Ubl_ASPSCR1_like"/>
    <property type="match status" value="1"/>
</dbReference>
<reference evidence="3 4" key="2">
    <citation type="submission" date="2015-05" db="EMBL/GenBank/DDBJ databases">
        <authorList>
            <person name="Morales-Cruz A."/>
            <person name="Amrine K.C."/>
            <person name="Cantu D."/>
        </authorList>
    </citation>
    <scope>NUCLEOTIDE SEQUENCE [LARGE SCALE GENOMIC DNA]</scope>
    <source>
        <strain evidence="3">UCRPC4</strain>
    </source>
</reference>
<dbReference type="GO" id="GO:0005737">
    <property type="term" value="C:cytoplasm"/>
    <property type="evidence" value="ECO:0007669"/>
    <property type="project" value="TreeGrafter"/>
</dbReference>
<dbReference type="Pfam" id="PF11470">
    <property type="entry name" value="TUG-UBL1"/>
    <property type="match status" value="1"/>
</dbReference>
<feature type="region of interest" description="Disordered" evidence="1">
    <location>
        <begin position="466"/>
        <end position="528"/>
    </location>
</feature>
<feature type="compositionally biased region" description="Basic and acidic residues" evidence="1">
    <location>
        <begin position="502"/>
        <end position="514"/>
    </location>
</feature>
<dbReference type="Proteomes" id="UP000053317">
    <property type="component" value="Unassembled WGS sequence"/>
</dbReference>